<dbReference type="SMART" id="SM00388">
    <property type="entry name" value="HisKA"/>
    <property type="match status" value="1"/>
</dbReference>
<feature type="domain" description="HAMP" evidence="12">
    <location>
        <begin position="177"/>
        <end position="224"/>
    </location>
</feature>
<proteinExistence type="predicted"/>
<evidence type="ECO:0000256" key="2">
    <source>
        <dbReference type="ARBA" id="ARBA00004141"/>
    </source>
</evidence>
<keyword evidence="7 13" id="KW-0418">Kinase</keyword>
<dbReference type="SUPFAM" id="SSF55874">
    <property type="entry name" value="ATPase domain of HSP90 chaperone/DNA topoisomerase II/histidine kinase"/>
    <property type="match status" value="1"/>
</dbReference>
<evidence type="ECO:0000259" key="11">
    <source>
        <dbReference type="PROSITE" id="PS50109"/>
    </source>
</evidence>
<keyword evidence="6 10" id="KW-0812">Transmembrane</keyword>
<name>A0A5R8XYD2_9BACT</name>
<dbReference type="InterPro" id="IPR050398">
    <property type="entry name" value="HssS/ArlS-like"/>
</dbReference>
<dbReference type="OrthoDB" id="9812241at2"/>
<dbReference type="CDD" id="cd00082">
    <property type="entry name" value="HisKA"/>
    <property type="match status" value="1"/>
</dbReference>
<dbReference type="CDD" id="cd06225">
    <property type="entry name" value="HAMP"/>
    <property type="match status" value="1"/>
</dbReference>
<dbReference type="InterPro" id="IPR036097">
    <property type="entry name" value="HisK_dim/P_sf"/>
</dbReference>
<feature type="domain" description="Histidine kinase" evidence="11">
    <location>
        <begin position="232"/>
        <end position="426"/>
    </location>
</feature>
<evidence type="ECO:0000256" key="7">
    <source>
        <dbReference type="ARBA" id="ARBA00022777"/>
    </source>
</evidence>
<evidence type="ECO:0000259" key="12">
    <source>
        <dbReference type="PROSITE" id="PS50885"/>
    </source>
</evidence>
<dbReference type="GO" id="GO:0016020">
    <property type="term" value="C:membrane"/>
    <property type="evidence" value="ECO:0007669"/>
    <property type="project" value="UniProtKB-SubCell"/>
</dbReference>
<accession>A0A5R8XYD2</accession>
<dbReference type="EC" id="2.7.13.3" evidence="3"/>
<dbReference type="InterPro" id="IPR005467">
    <property type="entry name" value="His_kinase_dom"/>
</dbReference>
<organism evidence="13 14">
    <name type="scientific">Arcobacter arenosus</name>
    <dbReference type="NCBI Taxonomy" id="2576037"/>
    <lineage>
        <taxon>Bacteria</taxon>
        <taxon>Pseudomonadati</taxon>
        <taxon>Campylobacterota</taxon>
        <taxon>Epsilonproteobacteria</taxon>
        <taxon>Campylobacterales</taxon>
        <taxon>Arcobacteraceae</taxon>
        <taxon>Arcobacter</taxon>
    </lineage>
</organism>
<dbReference type="Gene3D" id="1.10.287.130">
    <property type="match status" value="1"/>
</dbReference>
<evidence type="ECO:0000256" key="9">
    <source>
        <dbReference type="ARBA" id="ARBA00023136"/>
    </source>
</evidence>
<feature type="transmembrane region" description="Helical" evidence="10">
    <location>
        <begin position="148"/>
        <end position="172"/>
    </location>
</feature>
<evidence type="ECO:0000313" key="13">
    <source>
        <dbReference type="EMBL" id="TLP35873.1"/>
    </source>
</evidence>
<dbReference type="InterPro" id="IPR047994">
    <property type="entry name" value="ArsS-like"/>
</dbReference>
<gene>
    <name evidence="13" type="ORF">FDK22_14570</name>
</gene>
<evidence type="ECO:0000256" key="6">
    <source>
        <dbReference type="ARBA" id="ARBA00022692"/>
    </source>
</evidence>
<evidence type="ECO:0000256" key="10">
    <source>
        <dbReference type="SAM" id="Phobius"/>
    </source>
</evidence>
<dbReference type="NCBIfam" id="NF038389">
    <property type="entry name" value="ArsS_fam_HK"/>
    <property type="match status" value="1"/>
</dbReference>
<dbReference type="SUPFAM" id="SSF47384">
    <property type="entry name" value="Homodimeric domain of signal transducing histidine kinase"/>
    <property type="match status" value="1"/>
</dbReference>
<dbReference type="InterPro" id="IPR003661">
    <property type="entry name" value="HisK_dim/P_dom"/>
</dbReference>
<dbReference type="SUPFAM" id="SSF158472">
    <property type="entry name" value="HAMP domain-like"/>
    <property type="match status" value="1"/>
</dbReference>
<dbReference type="EMBL" id="VANU01000007">
    <property type="protein sequence ID" value="TLP35873.1"/>
    <property type="molecule type" value="Genomic_DNA"/>
</dbReference>
<evidence type="ECO:0000256" key="1">
    <source>
        <dbReference type="ARBA" id="ARBA00000085"/>
    </source>
</evidence>
<dbReference type="AlphaFoldDB" id="A0A5R8XYD2"/>
<evidence type="ECO:0000256" key="3">
    <source>
        <dbReference type="ARBA" id="ARBA00012438"/>
    </source>
</evidence>
<dbReference type="PROSITE" id="PS50109">
    <property type="entry name" value="HIS_KIN"/>
    <property type="match status" value="1"/>
</dbReference>
<evidence type="ECO:0000256" key="8">
    <source>
        <dbReference type="ARBA" id="ARBA00022989"/>
    </source>
</evidence>
<keyword evidence="8 10" id="KW-1133">Transmembrane helix</keyword>
<sequence length="426" mass="50431">MSKKNSILFQITLFFITIFLVINLIVLIQLFINDNSNDMMNMKRYFQSVRIIKDSKHENLTKKQIEEKLKVYYTQLANIDLDTVKKYGQKQKLTDHPIDIYIYKDKKYINPKKPKFIPKFEPPKPEKFDKNFVKDEDILFIDNLKDSYIITFWFGILFIIDLLLVWFYYFLYKKLIPLHNLKKEIEKFSKGSLDINTQIKGKDEIAQVSNEFNNAIKKIKDLDDSRKLFLRNILHELKTPITKGKLVSDTLENGKKKNVLQRAFIRLEFLLEEFVKLEQLTSGKMNLVKKEYRVIDLLDQSLDLLLIDRLKVDIYPNGTKVLVDFELFSIALKNLIDNSTRYNTNGNPEIFIKEDCLIIKNQGDALKKPFEEYLKPFNREYESIDKGLGLGLYITNSVIESHGFKLYYQFSKGYHIFKIQFVIPKD</sequence>
<protein>
    <recommendedName>
        <fullName evidence="3">histidine kinase</fullName>
        <ecNumber evidence="3">2.7.13.3</ecNumber>
    </recommendedName>
</protein>
<dbReference type="RefSeq" id="WP_138153719.1">
    <property type="nucleotide sequence ID" value="NZ_VANU01000007.1"/>
</dbReference>
<dbReference type="InterPro" id="IPR003660">
    <property type="entry name" value="HAMP_dom"/>
</dbReference>
<dbReference type="Gene3D" id="3.30.565.10">
    <property type="entry name" value="Histidine kinase-like ATPase, C-terminal domain"/>
    <property type="match status" value="1"/>
</dbReference>
<keyword evidence="9 10" id="KW-0472">Membrane</keyword>
<dbReference type="PROSITE" id="PS50885">
    <property type="entry name" value="HAMP"/>
    <property type="match status" value="1"/>
</dbReference>
<comment type="subcellular location">
    <subcellularLocation>
        <location evidence="2">Membrane</location>
        <topology evidence="2">Multi-pass membrane protein</topology>
    </subcellularLocation>
</comment>
<comment type="caution">
    <text evidence="13">The sequence shown here is derived from an EMBL/GenBank/DDBJ whole genome shotgun (WGS) entry which is preliminary data.</text>
</comment>
<evidence type="ECO:0000313" key="14">
    <source>
        <dbReference type="Proteomes" id="UP000308901"/>
    </source>
</evidence>
<keyword evidence="14" id="KW-1185">Reference proteome</keyword>
<comment type="catalytic activity">
    <reaction evidence="1">
        <text>ATP + protein L-histidine = ADP + protein N-phospho-L-histidine.</text>
        <dbReference type="EC" id="2.7.13.3"/>
    </reaction>
</comment>
<evidence type="ECO:0000256" key="4">
    <source>
        <dbReference type="ARBA" id="ARBA00022553"/>
    </source>
</evidence>
<feature type="transmembrane region" description="Helical" evidence="10">
    <location>
        <begin position="7"/>
        <end position="32"/>
    </location>
</feature>
<dbReference type="InterPro" id="IPR036890">
    <property type="entry name" value="HATPase_C_sf"/>
</dbReference>
<evidence type="ECO:0000256" key="5">
    <source>
        <dbReference type="ARBA" id="ARBA00022679"/>
    </source>
</evidence>
<reference evidence="13 14" key="1">
    <citation type="submission" date="2019-05" db="EMBL/GenBank/DDBJ databases">
        <title>Arcobacter sp. nov., isolated from sea sediment.</title>
        <authorList>
            <person name="Kim W."/>
        </authorList>
    </citation>
    <scope>NUCLEOTIDE SEQUENCE [LARGE SCALE GENOMIC DNA]</scope>
    <source>
        <strain evidence="13 14">CAU 1517</strain>
    </source>
</reference>
<dbReference type="GO" id="GO:0000155">
    <property type="term" value="F:phosphorelay sensor kinase activity"/>
    <property type="evidence" value="ECO:0007669"/>
    <property type="project" value="InterPro"/>
</dbReference>
<dbReference type="PANTHER" id="PTHR45528:SF12">
    <property type="entry name" value="SENSOR HISTIDINE KINASE ARSS"/>
    <property type="match status" value="1"/>
</dbReference>
<dbReference type="Proteomes" id="UP000308901">
    <property type="component" value="Unassembled WGS sequence"/>
</dbReference>
<keyword evidence="4" id="KW-0597">Phosphoprotein</keyword>
<dbReference type="PANTHER" id="PTHR45528">
    <property type="entry name" value="SENSOR HISTIDINE KINASE CPXA"/>
    <property type="match status" value="1"/>
</dbReference>
<keyword evidence="5" id="KW-0808">Transferase</keyword>